<feature type="transmembrane region" description="Helical" evidence="1">
    <location>
        <begin position="367"/>
        <end position="385"/>
    </location>
</feature>
<dbReference type="Proteomes" id="UP001595923">
    <property type="component" value="Unassembled WGS sequence"/>
</dbReference>
<feature type="transmembrane region" description="Helical" evidence="1">
    <location>
        <begin position="121"/>
        <end position="140"/>
    </location>
</feature>
<dbReference type="EMBL" id="JBHSFQ010000002">
    <property type="protein sequence ID" value="MFC4560737.1"/>
    <property type="molecule type" value="Genomic_DNA"/>
</dbReference>
<dbReference type="InterPro" id="IPR007349">
    <property type="entry name" value="DUF418"/>
</dbReference>
<gene>
    <name evidence="4" type="ORF">ACFO4E_02580</name>
</gene>
<feature type="transmembrane region" description="Helical" evidence="1">
    <location>
        <begin position="147"/>
        <end position="169"/>
    </location>
</feature>
<name>A0ABV9DQ48_9ACTN</name>
<keyword evidence="1" id="KW-1133">Transmembrane helix</keyword>
<protein>
    <submittedName>
        <fullName evidence="4">Heparan-alpha-glucosaminide N-acetyltransferase domain-containing protein</fullName>
    </submittedName>
</protein>
<organism evidence="4 5">
    <name type="scientific">Nocardiopsis mangrovi</name>
    <dbReference type="NCBI Taxonomy" id="1179818"/>
    <lineage>
        <taxon>Bacteria</taxon>
        <taxon>Bacillati</taxon>
        <taxon>Actinomycetota</taxon>
        <taxon>Actinomycetes</taxon>
        <taxon>Streptosporangiales</taxon>
        <taxon>Nocardiopsidaceae</taxon>
        <taxon>Nocardiopsis</taxon>
    </lineage>
</organism>
<dbReference type="InterPro" id="IPR012429">
    <property type="entry name" value="HGSNAT_cat"/>
</dbReference>
<dbReference type="RefSeq" id="WP_378571150.1">
    <property type="nucleotide sequence ID" value="NZ_JBHSFQ010000002.1"/>
</dbReference>
<evidence type="ECO:0000259" key="3">
    <source>
        <dbReference type="Pfam" id="PF07786"/>
    </source>
</evidence>
<keyword evidence="1" id="KW-0472">Membrane</keyword>
<sequence>MDQQTPDTPAAVTADTRPARLAGVDVARSLALFGMFTAHLGVGAIGVVGLFGDDAAEAFYELTRGRSSALFAFLAGVSLALATGRAVPLAGTELQRARVRVLVRALVLALIGGVLDVLDAPIAVILTYYGGFFLLALPLLRLRAPALMAAAAAVGLIGPQVSFAVRAAMGEGTPFRPTSIGGFGDFFLTGYYPACTFMAFVIAGLAVGRLDLRSGRVRVRLAAAGAALAAVGYGGSWLLLNTFGVLDRLLLSQPQAVPAGTDPSALDPSLREPLRQWMAEQVNDLHGQVPVDTAWWLLVASPHSGTTMEIAGATGCALLALAACLALADATGWLLAPLAAAGSMSLTVYSGHIVVIAVLGMSFTDIAPFRLEAFILGAVVFAALWRPVFGRGPLEWALGAVSGLAASAVPDLPEDGRDGPPRNLTRL</sequence>
<dbReference type="Pfam" id="PF07786">
    <property type="entry name" value="HGSNAT_cat"/>
    <property type="match status" value="1"/>
</dbReference>
<feature type="transmembrane region" description="Helical" evidence="1">
    <location>
        <begin position="335"/>
        <end position="361"/>
    </location>
</feature>
<feature type="domain" description="Heparan-alpha-glucosaminide N-acetyltransferase catalytic" evidence="3">
    <location>
        <begin position="20"/>
        <end position="227"/>
    </location>
</feature>
<feature type="transmembrane region" description="Helical" evidence="1">
    <location>
        <begin position="189"/>
        <end position="207"/>
    </location>
</feature>
<feature type="transmembrane region" description="Helical" evidence="1">
    <location>
        <begin position="30"/>
        <end position="49"/>
    </location>
</feature>
<dbReference type="PANTHER" id="PTHR30590">
    <property type="entry name" value="INNER MEMBRANE PROTEIN"/>
    <property type="match status" value="1"/>
</dbReference>
<proteinExistence type="predicted"/>
<feature type="transmembrane region" description="Helical" evidence="1">
    <location>
        <begin position="219"/>
        <end position="240"/>
    </location>
</feature>
<accession>A0ABV9DQ48</accession>
<evidence type="ECO:0000259" key="2">
    <source>
        <dbReference type="Pfam" id="PF04235"/>
    </source>
</evidence>
<dbReference type="InterPro" id="IPR052529">
    <property type="entry name" value="Bact_Transport_Assoc"/>
</dbReference>
<evidence type="ECO:0000313" key="5">
    <source>
        <dbReference type="Proteomes" id="UP001595923"/>
    </source>
</evidence>
<feature type="transmembrane region" description="Helical" evidence="1">
    <location>
        <begin position="310"/>
        <end position="328"/>
    </location>
</feature>
<keyword evidence="1" id="KW-0812">Transmembrane</keyword>
<evidence type="ECO:0000313" key="4">
    <source>
        <dbReference type="EMBL" id="MFC4560737.1"/>
    </source>
</evidence>
<reference evidence="5" key="1">
    <citation type="journal article" date="2019" name="Int. J. Syst. Evol. Microbiol.">
        <title>The Global Catalogue of Microorganisms (GCM) 10K type strain sequencing project: providing services to taxonomists for standard genome sequencing and annotation.</title>
        <authorList>
            <consortium name="The Broad Institute Genomics Platform"/>
            <consortium name="The Broad Institute Genome Sequencing Center for Infectious Disease"/>
            <person name="Wu L."/>
            <person name="Ma J."/>
        </authorList>
    </citation>
    <scope>NUCLEOTIDE SEQUENCE [LARGE SCALE GENOMIC DNA]</scope>
    <source>
        <strain evidence="5">XZYJ18</strain>
    </source>
</reference>
<dbReference type="PANTHER" id="PTHR30590:SF3">
    <property type="entry name" value="HYPOTHETICAL MEMBRANE SPANNING PROTEIN"/>
    <property type="match status" value="1"/>
</dbReference>
<keyword evidence="5" id="KW-1185">Reference proteome</keyword>
<dbReference type="Pfam" id="PF04235">
    <property type="entry name" value="DUF418"/>
    <property type="match status" value="1"/>
</dbReference>
<comment type="caution">
    <text evidence="4">The sequence shown here is derived from an EMBL/GenBank/DDBJ whole genome shotgun (WGS) entry which is preliminary data.</text>
</comment>
<evidence type="ECO:0000256" key="1">
    <source>
        <dbReference type="SAM" id="Phobius"/>
    </source>
</evidence>
<feature type="domain" description="DUF418" evidence="2">
    <location>
        <begin position="292"/>
        <end position="397"/>
    </location>
</feature>
<feature type="transmembrane region" description="Helical" evidence="1">
    <location>
        <begin position="99"/>
        <end position="115"/>
    </location>
</feature>
<feature type="transmembrane region" description="Helical" evidence="1">
    <location>
        <begin position="69"/>
        <end position="87"/>
    </location>
</feature>